<evidence type="ECO:0000313" key="2">
    <source>
        <dbReference type="EMBL" id="THV01986.1"/>
    </source>
</evidence>
<evidence type="ECO:0008006" key="4">
    <source>
        <dbReference type="Google" id="ProtNLM"/>
    </source>
</evidence>
<sequence length="312" mass="37034">MPPSPPRSSPQDQANPIASNTPEEVDSDSVTTASIETFPDDWRLNPTIPKELKRRDRTSFRDEWPPPPPIKYTIEPLQSPTTRNDLSPDWEVYTHFDGRFFFYHQEKRVLTEAWLHDEQEMDKIKTCIHALEQLEGVYGSPPPNSQLVLELEPDEIHDWHCWYYYADPQSRNIFWYHHNEMGFDPPKVGGGDIEMHAAQFLQREYWRHFEYFYSVQTVEKQVLDELYAFFRYADTDVKTSTDSTHSTIPYRLPGELEYWQRQINAARESFERHEGGLPWIVGRAMYCMCEYHHLNRYGERIKIVEQGPKSRQ</sequence>
<feature type="compositionally biased region" description="Basic and acidic residues" evidence="1">
    <location>
        <begin position="50"/>
        <end position="64"/>
    </location>
</feature>
<dbReference type="Proteomes" id="UP000297245">
    <property type="component" value="Unassembled WGS sequence"/>
</dbReference>
<gene>
    <name evidence="2" type="ORF">K435DRAFT_963368</name>
</gene>
<dbReference type="OrthoDB" id="2657661at2759"/>
<evidence type="ECO:0000313" key="3">
    <source>
        <dbReference type="Proteomes" id="UP000297245"/>
    </source>
</evidence>
<proteinExistence type="predicted"/>
<dbReference type="AlphaFoldDB" id="A0A4V4HHB0"/>
<feature type="compositionally biased region" description="Polar residues" evidence="1">
    <location>
        <begin position="11"/>
        <end position="35"/>
    </location>
</feature>
<feature type="region of interest" description="Disordered" evidence="1">
    <location>
        <begin position="1"/>
        <end position="84"/>
    </location>
</feature>
<reference evidence="2 3" key="1">
    <citation type="journal article" date="2019" name="Nat. Ecol. Evol.">
        <title>Megaphylogeny resolves global patterns of mushroom evolution.</title>
        <authorList>
            <person name="Varga T."/>
            <person name="Krizsan K."/>
            <person name="Foldi C."/>
            <person name="Dima B."/>
            <person name="Sanchez-Garcia M."/>
            <person name="Sanchez-Ramirez S."/>
            <person name="Szollosi G.J."/>
            <person name="Szarkandi J.G."/>
            <person name="Papp V."/>
            <person name="Albert L."/>
            <person name="Andreopoulos W."/>
            <person name="Angelini C."/>
            <person name="Antonin V."/>
            <person name="Barry K.W."/>
            <person name="Bougher N.L."/>
            <person name="Buchanan P."/>
            <person name="Buyck B."/>
            <person name="Bense V."/>
            <person name="Catcheside P."/>
            <person name="Chovatia M."/>
            <person name="Cooper J."/>
            <person name="Damon W."/>
            <person name="Desjardin D."/>
            <person name="Finy P."/>
            <person name="Geml J."/>
            <person name="Haridas S."/>
            <person name="Hughes K."/>
            <person name="Justo A."/>
            <person name="Karasinski D."/>
            <person name="Kautmanova I."/>
            <person name="Kiss B."/>
            <person name="Kocsube S."/>
            <person name="Kotiranta H."/>
            <person name="LaButti K.M."/>
            <person name="Lechner B.E."/>
            <person name="Liimatainen K."/>
            <person name="Lipzen A."/>
            <person name="Lukacs Z."/>
            <person name="Mihaltcheva S."/>
            <person name="Morgado L.N."/>
            <person name="Niskanen T."/>
            <person name="Noordeloos M.E."/>
            <person name="Ohm R.A."/>
            <person name="Ortiz-Santana B."/>
            <person name="Ovrebo C."/>
            <person name="Racz N."/>
            <person name="Riley R."/>
            <person name="Savchenko A."/>
            <person name="Shiryaev A."/>
            <person name="Soop K."/>
            <person name="Spirin V."/>
            <person name="Szebenyi C."/>
            <person name="Tomsovsky M."/>
            <person name="Tulloss R.E."/>
            <person name="Uehling J."/>
            <person name="Grigoriev I.V."/>
            <person name="Vagvolgyi C."/>
            <person name="Papp T."/>
            <person name="Martin F.M."/>
            <person name="Miettinen O."/>
            <person name="Hibbett D.S."/>
            <person name="Nagy L.G."/>
        </authorList>
    </citation>
    <scope>NUCLEOTIDE SEQUENCE [LARGE SCALE GENOMIC DNA]</scope>
    <source>
        <strain evidence="2 3">CBS 962.96</strain>
    </source>
</reference>
<evidence type="ECO:0000256" key="1">
    <source>
        <dbReference type="SAM" id="MobiDB-lite"/>
    </source>
</evidence>
<protein>
    <recommendedName>
        <fullName evidence="4">WW domain-containing protein</fullName>
    </recommendedName>
</protein>
<accession>A0A4V4HHB0</accession>
<name>A0A4V4HHB0_DENBC</name>
<keyword evidence="3" id="KW-1185">Reference proteome</keyword>
<dbReference type="EMBL" id="ML179082">
    <property type="protein sequence ID" value="THV01986.1"/>
    <property type="molecule type" value="Genomic_DNA"/>
</dbReference>
<organism evidence="2 3">
    <name type="scientific">Dendrothele bispora (strain CBS 962.96)</name>
    <dbReference type="NCBI Taxonomy" id="1314807"/>
    <lineage>
        <taxon>Eukaryota</taxon>
        <taxon>Fungi</taxon>
        <taxon>Dikarya</taxon>
        <taxon>Basidiomycota</taxon>
        <taxon>Agaricomycotina</taxon>
        <taxon>Agaricomycetes</taxon>
        <taxon>Agaricomycetidae</taxon>
        <taxon>Agaricales</taxon>
        <taxon>Agaricales incertae sedis</taxon>
        <taxon>Dendrothele</taxon>
    </lineage>
</organism>